<keyword evidence="2" id="KW-1185">Reference proteome</keyword>
<evidence type="ECO:0000313" key="2">
    <source>
        <dbReference type="Proteomes" id="UP000054526"/>
    </source>
</evidence>
<proteinExistence type="predicted"/>
<dbReference type="InterPro" id="IPR026838">
    <property type="entry name" value="YheC/D"/>
</dbReference>
<gene>
    <name evidence="1" type="ORF">SD71_21480</name>
</gene>
<evidence type="ECO:0000313" key="1">
    <source>
        <dbReference type="EMBL" id="KIL34222.1"/>
    </source>
</evidence>
<dbReference type="Gene3D" id="3.90.1720.10">
    <property type="entry name" value="endopeptidase domain like (from Nostoc punctiforme)"/>
    <property type="match status" value="1"/>
</dbReference>
<sequence>MKKTSGIMTSQLGSLRRFCPYVRAAEIEGFDKVFVFTPDHVDLRSRRINTQTNRGGKWVPAAAVYPSLVYDIGYYRNIRNFRKAEKFKSTSGVPFASDWLGNKWVVHQALKASPTLSPYLIDTRPLLSDTDISAMISEYDNEMKEGIERVGHVGIYCADEKFLHACRAEGVTIMDLSHPRWGPFYMHACRIVSDDEPREH</sequence>
<dbReference type="SUPFAM" id="SSF54001">
    <property type="entry name" value="Cysteine proteinases"/>
    <property type="match status" value="1"/>
</dbReference>
<dbReference type="EMBL" id="JXAL01000034">
    <property type="protein sequence ID" value="KIL34222.1"/>
    <property type="molecule type" value="Genomic_DNA"/>
</dbReference>
<dbReference type="RefSeq" id="WP_041067920.1">
    <property type="nucleotide sequence ID" value="NZ_JXAL01000034.1"/>
</dbReference>
<dbReference type="Pfam" id="PF14398">
    <property type="entry name" value="ATPgrasp_YheCD"/>
    <property type="match status" value="1"/>
</dbReference>
<dbReference type="Proteomes" id="UP000054526">
    <property type="component" value="Unassembled WGS sequence"/>
</dbReference>
<protein>
    <submittedName>
        <fullName evidence="1">Uncharacterized protein</fullName>
    </submittedName>
</protein>
<organism evidence="1 2">
    <name type="scientific">Cohnella kolymensis</name>
    <dbReference type="NCBI Taxonomy" id="1590652"/>
    <lineage>
        <taxon>Bacteria</taxon>
        <taxon>Bacillati</taxon>
        <taxon>Bacillota</taxon>
        <taxon>Bacilli</taxon>
        <taxon>Bacillales</taxon>
        <taxon>Paenibacillaceae</taxon>
        <taxon>Cohnella</taxon>
    </lineage>
</organism>
<reference evidence="1 2" key="1">
    <citation type="submission" date="2014-12" db="EMBL/GenBank/DDBJ databases">
        <title>Draft genome sequence of Cohnella kolymensis strain B-2846.</title>
        <authorList>
            <person name="Karlyshev A.V."/>
            <person name="Kudryashova E.B."/>
        </authorList>
    </citation>
    <scope>NUCLEOTIDE SEQUENCE [LARGE SCALE GENOMIC DNA]</scope>
    <source>
        <strain evidence="1 2">VKM B-2846</strain>
    </source>
</reference>
<name>A0ABR4ZZW2_9BACL</name>
<dbReference type="InterPro" id="IPR038765">
    <property type="entry name" value="Papain-like_cys_pep_sf"/>
</dbReference>
<comment type="caution">
    <text evidence="1">The sequence shown here is derived from an EMBL/GenBank/DDBJ whole genome shotgun (WGS) entry which is preliminary data.</text>
</comment>
<accession>A0ABR4ZZW2</accession>